<feature type="signal peptide" evidence="2">
    <location>
        <begin position="1"/>
        <end position="21"/>
    </location>
</feature>
<proteinExistence type="inferred from homology"/>
<evidence type="ECO:0000256" key="2">
    <source>
        <dbReference type="SAM" id="SignalP"/>
    </source>
</evidence>
<feature type="domain" description="Fe/B12 periplasmic-binding" evidence="3">
    <location>
        <begin position="51"/>
        <end position="313"/>
    </location>
</feature>
<evidence type="ECO:0000313" key="4">
    <source>
        <dbReference type="EMBL" id="OLA37753.1"/>
    </source>
</evidence>
<dbReference type="PROSITE" id="PS51257">
    <property type="entry name" value="PROKAR_LIPOPROTEIN"/>
    <property type="match status" value="1"/>
</dbReference>
<comment type="caution">
    <text evidence="4">The sequence shown here is derived from an EMBL/GenBank/DDBJ whole genome shotgun (WGS) entry which is preliminary data.</text>
</comment>
<dbReference type="STRING" id="626940.BHW43_04985"/>
<dbReference type="Gene3D" id="3.40.50.1980">
    <property type="entry name" value="Nitrogenase molybdenum iron protein domain"/>
    <property type="match status" value="2"/>
</dbReference>
<dbReference type="Proteomes" id="UP000186777">
    <property type="component" value="Unassembled WGS sequence"/>
</dbReference>
<keyword evidence="2" id="KW-0732">Signal</keyword>
<dbReference type="InterPro" id="IPR050902">
    <property type="entry name" value="ABC_Transporter_SBP"/>
</dbReference>
<evidence type="ECO:0000256" key="1">
    <source>
        <dbReference type="ARBA" id="ARBA00008814"/>
    </source>
</evidence>
<dbReference type="PROSITE" id="PS50983">
    <property type="entry name" value="FE_B12_PBP"/>
    <property type="match status" value="1"/>
</dbReference>
<accession>A0A1Q6R5W0</accession>
<dbReference type="Pfam" id="PF01497">
    <property type="entry name" value="Peripla_BP_2"/>
    <property type="match status" value="1"/>
</dbReference>
<dbReference type="PANTHER" id="PTHR30535:SF34">
    <property type="entry name" value="MOLYBDATE-BINDING PROTEIN MOLA"/>
    <property type="match status" value="1"/>
</dbReference>
<dbReference type="PANTHER" id="PTHR30535">
    <property type="entry name" value="VITAMIN B12-BINDING PROTEIN"/>
    <property type="match status" value="1"/>
</dbReference>
<gene>
    <name evidence="4" type="ORF">BHW43_04985</name>
</gene>
<dbReference type="InterPro" id="IPR002491">
    <property type="entry name" value="ABC_transptr_periplasmic_BD"/>
</dbReference>
<reference evidence="4 5" key="1">
    <citation type="journal article" date="2016" name="Nat. Biotechnol.">
        <title>Measurement of bacterial replication rates in microbial communities.</title>
        <authorList>
            <person name="Brown C.T."/>
            <person name="Olm M.R."/>
            <person name="Thomas B.C."/>
            <person name="Banfield J.F."/>
        </authorList>
    </citation>
    <scope>NUCLEOTIDE SEQUENCE [LARGE SCALE GENOMIC DNA]</scope>
    <source>
        <strain evidence="4">46_33</strain>
    </source>
</reference>
<feature type="chain" id="PRO_5038377106" evidence="2">
    <location>
        <begin position="22"/>
        <end position="325"/>
    </location>
</feature>
<organism evidence="4 5">
    <name type="scientific">Phascolarctobacterium succinatutens</name>
    <dbReference type="NCBI Taxonomy" id="626940"/>
    <lineage>
        <taxon>Bacteria</taxon>
        <taxon>Bacillati</taxon>
        <taxon>Bacillota</taxon>
        <taxon>Negativicutes</taxon>
        <taxon>Acidaminococcales</taxon>
        <taxon>Acidaminococcaceae</taxon>
        <taxon>Phascolarctobacterium</taxon>
    </lineage>
</organism>
<protein>
    <submittedName>
        <fullName evidence="4">Heme ABC transporter substrate-binding protein</fullName>
    </submittedName>
</protein>
<dbReference type="AlphaFoldDB" id="A0A1Q6R5W0"/>
<dbReference type="SUPFAM" id="SSF53807">
    <property type="entry name" value="Helical backbone' metal receptor"/>
    <property type="match status" value="1"/>
</dbReference>
<name>A0A1Q6R5W0_9FIRM</name>
<comment type="similarity">
    <text evidence="1">Belongs to the bacterial solute-binding protein 8 family.</text>
</comment>
<evidence type="ECO:0000259" key="3">
    <source>
        <dbReference type="PROSITE" id="PS50983"/>
    </source>
</evidence>
<sequence length="325" mass="35786">MKKIFYLLLLLLLLVTGCGQDNGGKDAAAGGSYTVTDEHGTVTTFKQAPQKVLTLALSSDGIVMGLGMEDKLVAVNYLADDPVSSNLVEQAKKIQHKIKNPSAEEVLALKPDVVFAYDWSDMNRVENLRNLGMNVIVLKGPATIEDIRQNVRTIAKAMHADSKGEELVKLMDSRLAQVKQQVEALKLQQKKKIVLVSLMSSYGGKGCIFDDMCKEAGVINGVSAAGIKNGQQVTKEMLVKIDPDLLIMPVYNDHGNFDIKKYNQEFLEDPSLQTMRAIKSKQLFYPNEGYIYNCSQDVVFGVQEIAHAAYGKAFAMQGAQHLRVK</sequence>
<dbReference type="GO" id="GO:0071281">
    <property type="term" value="P:cellular response to iron ion"/>
    <property type="evidence" value="ECO:0007669"/>
    <property type="project" value="TreeGrafter"/>
</dbReference>
<dbReference type="EMBL" id="MNTG01000027">
    <property type="protein sequence ID" value="OLA37753.1"/>
    <property type="molecule type" value="Genomic_DNA"/>
</dbReference>
<evidence type="ECO:0000313" key="5">
    <source>
        <dbReference type="Proteomes" id="UP000186777"/>
    </source>
</evidence>
<dbReference type="RefSeq" id="WP_303679736.1">
    <property type="nucleotide sequence ID" value="NZ_MNTG01000027.1"/>
</dbReference>